<evidence type="ECO:0000313" key="3">
    <source>
        <dbReference type="EMBL" id="AFD00299.1"/>
    </source>
</evidence>
<accession>H8I748</accession>
<keyword evidence="4" id="KW-1185">Reference proteome</keyword>
<dbReference type="GeneID" id="11971684"/>
<evidence type="ECO:0000313" key="4">
    <source>
        <dbReference type="Proteomes" id="UP000005233"/>
    </source>
</evidence>
<dbReference type="KEGG" id="mez:Mtc_1547"/>
<dbReference type="eggNOG" id="arCOG03287">
    <property type="taxonomic scope" value="Archaea"/>
</dbReference>
<dbReference type="InterPro" id="IPR054491">
    <property type="entry name" value="MGH1-like_GH"/>
</dbReference>
<proteinExistence type="predicted"/>
<dbReference type="HOGENOM" id="CLU_019216_1_0_2"/>
<dbReference type="GO" id="GO:0005975">
    <property type="term" value="P:carbohydrate metabolic process"/>
    <property type="evidence" value="ECO:0007669"/>
    <property type="project" value="InterPro"/>
</dbReference>
<dbReference type="InterPro" id="IPR032856">
    <property type="entry name" value="GDE_N_bis"/>
</dbReference>
<protein>
    <submittedName>
        <fullName evidence="3">Glycogen debranching enzyme</fullName>
    </submittedName>
</protein>
<dbReference type="RefSeq" id="WP_014406130.1">
    <property type="nucleotide sequence ID" value="NC_017034.1"/>
</dbReference>
<name>H8I748_METCZ</name>
<dbReference type="STRING" id="1041930.Mtc_1547"/>
<gene>
    <name evidence="3" type="ordered locus">Mtc_1547</name>
</gene>
<evidence type="ECO:0000259" key="1">
    <source>
        <dbReference type="Pfam" id="PF14742"/>
    </source>
</evidence>
<feature type="domain" description="Putative glycogen debranching enzyme N-terminal" evidence="1">
    <location>
        <begin position="29"/>
        <end position="220"/>
    </location>
</feature>
<dbReference type="Gene3D" id="1.50.10.10">
    <property type="match status" value="1"/>
</dbReference>
<dbReference type="InterPro" id="IPR008928">
    <property type="entry name" value="6-hairpin_glycosidase_sf"/>
</dbReference>
<dbReference type="Pfam" id="PF22422">
    <property type="entry name" value="MGH1-like_GH"/>
    <property type="match status" value="1"/>
</dbReference>
<sequence length="724" mass="82300">MLHKPPMTERDKIHETHTQVKDILGAMVIRDGPLTLVTMRNGDIPSEDNHGYGLYHRDCRFLSGYTLKCNGKTPTDILSSDEKGHASITMLTNQRYVDPAGNFVNKDTLSIRRDRIIPGVLDERITITNYNDFETMVTLSLEFDSDFDDIFTVRGITGPTNGKLLPPAYERNVLTLEYIGEDGHHRRTRIAFDPQPVRVEEGMATFNIRVKPREPQAIHVRIYAEDSPIDPPSMPGPAEIERRIKGIKASYADTMECCSNIQTDNGIFNKVFLRSLSDLRMLYSGLPIDIYYSAGVPWYDALFGRDSIISAIQVMPYNPEVARSTLRVLAAYQGKKEDDWRDERPGKILHELRVGEQANLNRIPDTPYYGSVDSTPLFLILMAEYIDWTGDMALFHELLGSVEAALRWIDTYGDLDGSGFTSYTCYSPKGLYNQCWKDSWDSICHSDGAIAIHPIAAAEVQGYVYMAKRRIANLYERIGRHEEAERLRRDAMSLRWKFNDRFWMGDVRYFAEALDKEGRCNVVSSNPAQALWGEIVEPEKAKAVVDRIFEEDMFSGWGIRTLSAREKRYNPLGYHTGTIWPHDNSLIAMGLNRYGFKDELSVIFTSMYEAAAFYPNYRLPELFGGFQRGEYDVPIKYPVACSPQAWSAGAIPYMLSATLGFIPDALNRRLTLYKPKLPPWLSTVRIGKLIVGEAYTHLEFKRVGDSTLVNVVGKRGDLEVHVVY</sequence>
<dbReference type="Pfam" id="PF14742">
    <property type="entry name" value="GDE_N_bis"/>
    <property type="match status" value="1"/>
</dbReference>
<feature type="domain" description="Mannosylglycerate hydrolase MGH1-like glycoside hydrolase" evidence="2">
    <location>
        <begin position="306"/>
        <end position="600"/>
    </location>
</feature>
<organism evidence="3 4">
    <name type="scientific">Methanocella conradii (strain DSM 24694 / JCM 17849 / CGMCC 1.5162 / HZ254)</name>
    <dbReference type="NCBI Taxonomy" id="1041930"/>
    <lineage>
        <taxon>Archaea</taxon>
        <taxon>Methanobacteriati</taxon>
        <taxon>Methanobacteriota</taxon>
        <taxon>Stenosarchaea group</taxon>
        <taxon>Methanomicrobia</taxon>
        <taxon>Methanocellales</taxon>
        <taxon>Methanocellaceae</taxon>
        <taxon>Methanocella</taxon>
    </lineage>
</organism>
<reference evidence="3 4" key="1">
    <citation type="journal article" date="2012" name="J. Bacteriol.">
        <title>Complete genome sequence of a thermophilic methanogen, Methanocella conradii HZ254, isolated from Chinese rice field soil.</title>
        <authorList>
            <person name="Lu Z."/>
            <person name="Lu Y."/>
        </authorList>
    </citation>
    <scope>NUCLEOTIDE SEQUENCE [LARGE SCALE GENOMIC DNA]</scope>
    <source>
        <strain evidence="4">DSM 24694 / JCM 17849 / CGMCC 1.5162 / HZ254</strain>
    </source>
</reference>
<evidence type="ECO:0000259" key="2">
    <source>
        <dbReference type="Pfam" id="PF22422"/>
    </source>
</evidence>
<dbReference type="Proteomes" id="UP000005233">
    <property type="component" value="Chromosome"/>
</dbReference>
<dbReference type="AlphaFoldDB" id="H8I748"/>
<dbReference type="EMBL" id="CP003243">
    <property type="protein sequence ID" value="AFD00299.1"/>
    <property type="molecule type" value="Genomic_DNA"/>
</dbReference>
<dbReference type="SUPFAM" id="SSF48208">
    <property type="entry name" value="Six-hairpin glycosidases"/>
    <property type="match status" value="1"/>
</dbReference>
<dbReference type="InterPro" id="IPR012341">
    <property type="entry name" value="6hp_glycosidase-like_sf"/>
</dbReference>